<dbReference type="PIRSF" id="PIRSF002094">
    <property type="entry name" value="OMP26_Skp"/>
    <property type="match status" value="1"/>
</dbReference>
<keyword evidence="1 4" id="KW-0732">Signal</keyword>
<evidence type="ECO:0000256" key="3">
    <source>
        <dbReference type="SAM" id="Coils"/>
    </source>
</evidence>
<dbReference type="RefSeq" id="WP_131913745.1">
    <property type="nucleotide sequence ID" value="NZ_SMGD01000015.1"/>
</dbReference>
<sequence>MKKIVLSALLAVSLMAPATAAMADTKIATINMHEVFQNLPQREAAMKKLQNEFAGRIKELQGLESQMKSLYQKQQKNKGLMSADEQTKLQRKLAELQSQFQLKRKNYQDDRREAGEKAQSKLIKKIQAAVAKIAKSKHLDLVIPVDATAFSKPDMDISKAVIDAVSKEN</sequence>
<evidence type="ECO:0000256" key="4">
    <source>
        <dbReference type="SAM" id="SignalP"/>
    </source>
</evidence>
<dbReference type="GO" id="GO:0050821">
    <property type="term" value="P:protein stabilization"/>
    <property type="evidence" value="ECO:0007669"/>
    <property type="project" value="TreeGrafter"/>
</dbReference>
<accession>A0A4R1J9L2</accession>
<proteinExistence type="inferred from homology"/>
<dbReference type="Proteomes" id="UP000295565">
    <property type="component" value="Unassembled WGS sequence"/>
</dbReference>
<dbReference type="GO" id="GO:0051082">
    <property type="term" value="F:unfolded protein binding"/>
    <property type="evidence" value="ECO:0007669"/>
    <property type="project" value="InterPro"/>
</dbReference>
<dbReference type="InterPro" id="IPR005632">
    <property type="entry name" value="Chaperone_Skp"/>
</dbReference>
<dbReference type="PANTHER" id="PTHR35089">
    <property type="entry name" value="CHAPERONE PROTEIN SKP"/>
    <property type="match status" value="1"/>
</dbReference>
<feature type="chain" id="PRO_5020252218" evidence="4">
    <location>
        <begin position="24"/>
        <end position="169"/>
    </location>
</feature>
<dbReference type="InterPro" id="IPR024930">
    <property type="entry name" value="Skp_dom_sf"/>
</dbReference>
<evidence type="ECO:0000313" key="5">
    <source>
        <dbReference type="EMBL" id="TCK47292.1"/>
    </source>
</evidence>
<feature type="coiled-coil region" evidence="3">
    <location>
        <begin position="46"/>
        <end position="113"/>
    </location>
</feature>
<comment type="caution">
    <text evidence="5">The sequence shown here is derived from an EMBL/GenBank/DDBJ whole genome shotgun (WGS) entry which is preliminary data.</text>
</comment>
<dbReference type="SUPFAM" id="SSF111384">
    <property type="entry name" value="OmpH-like"/>
    <property type="match status" value="1"/>
</dbReference>
<name>A0A4R1J9L2_9GAMM</name>
<keyword evidence="6" id="KW-1185">Reference proteome</keyword>
<evidence type="ECO:0000256" key="1">
    <source>
        <dbReference type="ARBA" id="ARBA00022729"/>
    </source>
</evidence>
<organism evidence="5 6">
    <name type="scientific">Celerinatantimonas diazotrophica</name>
    <dbReference type="NCBI Taxonomy" id="412034"/>
    <lineage>
        <taxon>Bacteria</taxon>
        <taxon>Pseudomonadati</taxon>
        <taxon>Pseudomonadota</taxon>
        <taxon>Gammaproteobacteria</taxon>
        <taxon>Celerinatantimonadaceae</taxon>
        <taxon>Celerinatantimonas</taxon>
    </lineage>
</organism>
<dbReference type="AlphaFoldDB" id="A0A4R1J9L2"/>
<evidence type="ECO:0000256" key="2">
    <source>
        <dbReference type="PIRNR" id="PIRNR002094"/>
    </source>
</evidence>
<dbReference type="SMART" id="SM00935">
    <property type="entry name" value="OmpH"/>
    <property type="match status" value="1"/>
</dbReference>
<evidence type="ECO:0000313" key="6">
    <source>
        <dbReference type="Proteomes" id="UP000295565"/>
    </source>
</evidence>
<dbReference type="EMBL" id="SMGD01000015">
    <property type="protein sequence ID" value="TCK47292.1"/>
    <property type="molecule type" value="Genomic_DNA"/>
</dbReference>
<dbReference type="Gene3D" id="3.30.910.20">
    <property type="entry name" value="Skp domain"/>
    <property type="match status" value="1"/>
</dbReference>
<protein>
    <submittedName>
        <fullName evidence="5">Periplasmic chaperone for outer membrane proteins Skp</fullName>
    </submittedName>
</protein>
<reference evidence="5 6" key="1">
    <citation type="submission" date="2019-03" db="EMBL/GenBank/DDBJ databases">
        <title>Genomic Encyclopedia of Type Strains, Phase IV (KMG-IV): sequencing the most valuable type-strain genomes for metagenomic binning, comparative biology and taxonomic classification.</title>
        <authorList>
            <person name="Goeker M."/>
        </authorList>
    </citation>
    <scope>NUCLEOTIDE SEQUENCE [LARGE SCALE GENOMIC DNA]</scope>
    <source>
        <strain evidence="5 6">DSM 18577</strain>
    </source>
</reference>
<dbReference type="Pfam" id="PF03938">
    <property type="entry name" value="OmpH"/>
    <property type="match status" value="1"/>
</dbReference>
<feature type="signal peptide" evidence="4">
    <location>
        <begin position="1"/>
        <end position="23"/>
    </location>
</feature>
<dbReference type="OrthoDB" id="5624238at2"/>
<comment type="similarity">
    <text evidence="2">Belongs to the skp family.</text>
</comment>
<dbReference type="GO" id="GO:0005829">
    <property type="term" value="C:cytosol"/>
    <property type="evidence" value="ECO:0007669"/>
    <property type="project" value="TreeGrafter"/>
</dbReference>
<gene>
    <name evidence="5" type="ORF">EV690_3002</name>
</gene>
<keyword evidence="3" id="KW-0175">Coiled coil</keyword>
<dbReference type="PANTHER" id="PTHR35089:SF1">
    <property type="entry name" value="CHAPERONE PROTEIN SKP"/>
    <property type="match status" value="1"/>
</dbReference>